<evidence type="ECO:0000256" key="4">
    <source>
        <dbReference type="ARBA" id="ARBA00022833"/>
    </source>
</evidence>
<dbReference type="GO" id="GO:0006508">
    <property type="term" value="P:proteolysis"/>
    <property type="evidence" value="ECO:0007669"/>
    <property type="project" value="UniProtKB-KW"/>
</dbReference>
<keyword evidence="2" id="KW-0479">Metal-binding</keyword>
<evidence type="ECO:0000313" key="8">
    <source>
        <dbReference type="Proteomes" id="UP000057981"/>
    </source>
</evidence>
<dbReference type="KEGG" id="ahz:APS56_07085"/>
<evidence type="ECO:0000256" key="1">
    <source>
        <dbReference type="ARBA" id="ARBA00022670"/>
    </source>
</evidence>
<evidence type="ECO:0000256" key="5">
    <source>
        <dbReference type="ARBA" id="ARBA00023049"/>
    </source>
</evidence>
<dbReference type="GO" id="GO:0008237">
    <property type="term" value="F:metallopeptidase activity"/>
    <property type="evidence" value="ECO:0007669"/>
    <property type="project" value="UniProtKB-KW"/>
</dbReference>
<feature type="domain" description="MPN" evidence="6">
    <location>
        <begin position="23"/>
        <end position="149"/>
    </location>
</feature>
<dbReference type="AlphaFoldDB" id="A0A0P0CWL4"/>
<gene>
    <name evidence="7" type="ORF">APS56_07085</name>
</gene>
<keyword evidence="1" id="KW-0645">Protease</keyword>
<dbReference type="GO" id="GO:0046872">
    <property type="term" value="F:metal ion binding"/>
    <property type="evidence" value="ECO:0007669"/>
    <property type="project" value="UniProtKB-KW"/>
</dbReference>
<dbReference type="Gene3D" id="3.40.140.10">
    <property type="entry name" value="Cytidine Deaminase, domain 2"/>
    <property type="match status" value="1"/>
</dbReference>
<reference evidence="7 8" key="1">
    <citation type="submission" date="2015-10" db="EMBL/GenBank/DDBJ databases">
        <authorList>
            <person name="Gilbert D.G."/>
        </authorList>
    </citation>
    <scope>NUCLEOTIDE SEQUENCE [LARGE SCALE GENOMIC DNA]</scope>
    <source>
        <strain evidence="8">HZ-22</strain>
    </source>
</reference>
<dbReference type="InterPro" id="IPR037518">
    <property type="entry name" value="MPN"/>
</dbReference>
<dbReference type="Pfam" id="PF04002">
    <property type="entry name" value="RadC"/>
    <property type="match status" value="1"/>
</dbReference>
<dbReference type="PROSITE" id="PS50249">
    <property type="entry name" value="MPN"/>
    <property type="match status" value="1"/>
</dbReference>
<evidence type="ECO:0000256" key="3">
    <source>
        <dbReference type="ARBA" id="ARBA00022801"/>
    </source>
</evidence>
<sequence length="149" mass="16216">MKSKVNEIAISYSGSTKANLLPKVTCSQNAADIAYSQWNKETIELHETFKIMMLNNANKVKGICDVSNGGITGTLVDVRILFAVLLKSLTTAVILLHNHPSGTLKPSEADKTLTQKIKNAGELLDIKVLDHLILTPDGDYYSFADNGIL</sequence>
<keyword evidence="5" id="KW-0482">Metalloprotease</keyword>
<evidence type="ECO:0000313" key="7">
    <source>
        <dbReference type="EMBL" id="ALJ04899.1"/>
    </source>
</evidence>
<dbReference type="OrthoDB" id="9804482at2"/>
<dbReference type="InterPro" id="IPR001405">
    <property type="entry name" value="UPF0758"/>
</dbReference>
<dbReference type="PANTHER" id="PTHR30471:SF3">
    <property type="entry name" value="UPF0758 PROTEIN YEES-RELATED"/>
    <property type="match status" value="1"/>
</dbReference>
<keyword evidence="3" id="KW-0378">Hydrolase</keyword>
<dbReference type="EMBL" id="CP012898">
    <property type="protein sequence ID" value="ALJ04899.1"/>
    <property type="molecule type" value="Genomic_DNA"/>
</dbReference>
<evidence type="ECO:0000256" key="2">
    <source>
        <dbReference type="ARBA" id="ARBA00022723"/>
    </source>
</evidence>
<name>A0A0P0CWL4_9FLAO</name>
<dbReference type="PANTHER" id="PTHR30471">
    <property type="entry name" value="DNA REPAIR PROTEIN RADC"/>
    <property type="match status" value="1"/>
</dbReference>
<accession>A0A0P0CWL4</accession>
<proteinExistence type="predicted"/>
<dbReference type="InterPro" id="IPR020891">
    <property type="entry name" value="UPF0758_CS"/>
</dbReference>
<dbReference type="RefSeq" id="WP_054726529.1">
    <property type="nucleotide sequence ID" value="NZ_CP012898.1"/>
</dbReference>
<keyword evidence="8" id="KW-1185">Reference proteome</keyword>
<protein>
    <submittedName>
        <fullName evidence="7">DNA repair protein</fullName>
    </submittedName>
</protein>
<evidence type="ECO:0000259" key="6">
    <source>
        <dbReference type="PROSITE" id="PS50249"/>
    </source>
</evidence>
<dbReference type="CDD" id="cd08071">
    <property type="entry name" value="MPN_DUF2466"/>
    <property type="match status" value="1"/>
</dbReference>
<keyword evidence="4" id="KW-0862">Zinc</keyword>
<dbReference type="STRING" id="1736674.APS56_07085"/>
<organism evidence="7 8">
    <name type="scientific">Pseudalgibacter alginicilyticus</name>
    <dbReference type="NCBI Taxonomy" id="1736674"/>
    <lineage>
        <taxon>Bacteria</taxon>
        <taxon>Pseudomonadati</taxon>
        <taxon>Bacteroidota</taxon>
        <taxon>Flavobacteriia</taxon>
        <taxon>Flavobacteriales</taxon>
        <taxon>Flavobacteriaceae</taxon>
        <taxon>Pseudalgibacter</taxon>
    </lineage>
</organism>
<dbReference type="Proteomes" id="UP000057981">
    <property type="component" value="Chromosome"/>
</dbReference>
<dbReference type="InterPro" id="IPR025657">
    <property type="entry name" value="RadC_JAB"/>
</dbReference>
<dbReference type="PATRIC" id="fig|1736674.3.peg.1449"/>
<dbReference type="PROSITE" id="PS01302">
    <property type="entry name" value="UPF0758"/>
    <property type="match status" value="1"/>
</dbReference>